<proteinExistence type="predicted"/>
<sequence>MRSDVAMPDYIHVRVFREEKRTLEKLAQEKGTSLSELIRASVLPQAGEASPR</sequence>
<reference evidence="1 2" key="1">
    <citation type="submission" date="2018-06" db="EMBL/GenBank/DDBJ databases">
        <title>Genomic Encyclopedia of Type Strains, Phase III (KMG-III): the genomes of soil and plant-associated and newly described type strains.</title>
        <authorList>
            <person name="Whitman W."/>
        </authorList>
    </citation>
    <scope>NUCLEOTIDE SEQUENCE [LARGE SCALE GENOMIC DNA]</scope>
    <source>
        <strain evidence="1 2">ORS 1419</strain>
    </source>
</reference>
<name>A0A318T426_9HYPH</name>
<dbReference type="OrthoDB" id="8481874at2"/>
<accession>A0A318T426</accession>
<evidence type="ECO:0000313" key="1">
    <source>
        <dbReference type="EMBL" id="PYE88770.1"/>
    </source>
</evidence>
<dbReference type="EMBL" id="QJTF01000006">
    <property type="protein sequence ID" value="PYE88770.1"/>
    <property type="molecule type" value="Genomic_DNA"/>
</dbReference>
<dbReference type="AlphaFoldDB" id="A0A318T426"/>
<protein>
    <submittedName>
        <fullName evidence="1">Ribbon-helix-helix CopG family protein</fullName>
    </submittedName>
</protein>
<organism evidence="1 2">
    <name type="scientific">Phyllobacterium leguminum</name>
    <dbReference type="NCBI Taxonomy" id="314237"/>
    <lineage>
        <taxon>Bacteria</taxon>
        <taxon>Pseudomonadati</taxon>
        <taxon>Pseudomonadota</taxon>
        <taxon>Alphaproteobacteria</taxon>
        <taxon>Hyphomicrobiales</taxon>
        <taxon>Phyllobacteriaceae</taxon>
        <taxon>Phyllobacterium</taxon>
    </lineage>
</organism>
<dbReference type="Pfam" id="PF21983">
    <property type="entry name" value="NikA-like"/>
    <property type="match status" value="1"/>
</dbReference>
<dbReference type="Proteomes" id="UP000247454">
    <property type="component" value="Unassembled WGS sequence"/>
</dbReference>
<dbReference type="InterPro" id="IPR053842">
    <property type="entry name" value="NikA-like"/>
</dbReference>
<evidence type="ECO:0000313" key="2">
    <source>
        <dbReference type="Proteomes" id="UP000247454"/>
    </source>
</evidence>
<gene>
    <name evidence="1" type="ORF">C7477_106143</name>
</gene>
<comment type="caution">
    <text evidence="1">The sequence shown here is derived from an EMBL/GenBank/DDBJ whole genome shotgun (WGS) entry which is preliminary data.</text>
</comment>
<dbReference type="RefSeq" id="WP_110750546.1">
    <property type="nucleotide sequence ID" value="NZ_QJTF01000006.1"/>
</dbReference>
<keyword evidence="2" id="KW-1185">Reference proteome</keyword>